<evidence type="ECO:0000313" key="10">
    <source>
        <dbReference type="EnsemblMetazoa" id="XP_019773083.1"/>
    </source>
</evidence>
<feature type="region of interest" description="Disordered" evidence="7">
    <location>
        <begin position="42"/>
        <end position="64"/>
    </location>
</feature>
<evidence type="ECO:0000256" key="2">
    <source>
        <dbReference type="ARBA" id="ARBA00022448"/>
    </source>
</evidence>
<dbReference type="InterPro" id="IPR011989">
    <property type="entry name" value="ARM-like"/>
</dbReference>
<dbReference type="Gene3D" id="1.25.10.10">
    <property type="entry name" value="Leucine-rich Repeat Variant"/>
    <property type="match status" value="1"/>
</dbReference>
<feature type="repeat" description="ARM" evidence="6">
    <location>
        <begin position="196"/>
        <end position="224"/>
    </location>
</feature>
<dbReference type="PIRSF" id="PIRSF005673">
    <property type="entry name" value="Importin_alpha"/>
    <property type="match status" value="1"/>
</dbReference>
<dbReference type="Pfam" id="PF16186">
    <property type="entry name" value="Arm_3"/>
    <property type="match status" value="1"/>
</dbReference>
<dbReference type="InterPro" id="IPR032413">
    <property type="entry name" value="Arm_3"/>
</dbReference>
<dbReference type="InterPro" id="IPR036975">
    <property type="entry name" value="Importin-a_IBB_sf"/>
</dbReference>
<reference evidence="11 12" key="1">
    <citation type="journal article" date="2013" name="Genome Biol.">
        <title>Draft genome of the mountain pine beetle, Dendroctonus ponderosae Hopkins, a major forest pest.</title>
        <authorList>
            <person name="Keeling C.I."/>
            <person name="Yuen M.M."/>
            <person name="Liao N.Y."/>
            <person name="Docking T.R."/>
            <person name="Chan S.K."/>
            <person name="Taylor G.A."/>
            <person name="Palmquist D.L."/>
            <person name="Jackman S.D."/>
            <person name="Nguyen A."/>
            <person name="Li M."/>
            <person name="Henderson H."/>
            <person name="Janes J.K."/>
            <person name="Zhao Y."/>
            <person name="Pandoh P."/>
            <person name="Moore R."/>
            <person name="Sperling F.A."/>
            <person name="Huber D.P."/>
            <person name="Birol I."/>
            <person name="Jones S.J."/>
            <person name="Bohlmann J."/>
        </authorList>
    </citation>
    <scope>NUCLEOTIDE SEQUENCE</scope>
</reference>
<evidence type="ECO:0000256" key="5">
    <source>
        <dbReference type="PIRNR" id="PIRNR005673"/>
    </source>
</evidence>
<dbReference type="Gene3D" id="1.20.5.690">
    <property type="entry name" value="Importin-alpha, importin-beta-binding domain"/>
    <property type="match status" value="1"/>
</dbReference>
<keyword evidence="11" id="KW-1185">Reference proteome</keyword>
<proteinExistence type="inferred from homology"/>
<dbReference type="FunFam" id="1.25.10.10:FF:000009">
    <property type="entry name" value="Importin subunit alpha"/>
    <property type="match status" value="1"/>
</dbReference>
<dbReference type="KEGG" id="dpa:109546533"/>
<dbReference type="GO" id="GO:0061608">
    <property type="term" value="F:nuclear import signal receptor activity"/>
    <property type="evidence" value="ECO:0007669"/>
    <property type="project" value="InterPro"/>
</dbReference>
<accession>U4UEI7</accession>
<dbReference type="Pfam" id="PF01749">
    <property type="entry name" value="IBB"/>
    <property type="match status" value="1"/>
</dbReference>
<dbReference type="GO" id="GO:0005634">
    <property type="term" value="C:nucleus"/>
    <property type="evidence" value="ECO:0007669"/>
    <property type="project" value="UniProtKB-ARBA"/>
</dbReference>
<dbReference type="InterPro" id="IPR016024">
    <property type="entry name" value="ARM-type_fold"/>
</dbReference>
<dbReference type="STRING" id="77166.U4UEI7"/>
<dbReference type="Proteomes" id="UP000019118">
    <property type="component" value="Unassembled WGS sequence"/>
</dbReference>
<reference evidence="10" key="2">
    <citation type="submission" date="2024-08" db="UniProtKB">
        <authorList>
            <consortium name="EnsemblMetazoa"/>
        </authorList>
    </citation>
    <scope>IDENTIFICATION</scope>
</reference>
<dbReference type="PROSITE" id="PS51214">
    <property type="entry name" value="IBB"/>
    <property type="match status" value="1"/>
</dbReference>
<organism evidence="9 12">
    <name type="scientific">Dendroctonus ponderosae</name>
    <name type="common">Mountain pine beetle</name>
    <dbReference type="NCBI Taxonomy" id="77166"/>
    <lineage>
        <taxon>Eukaryota</taxon>
        <taxon>Metazoa</taxon>
        <taxon>Ecdysozoa</taxon>
        <taxon>Arthropoda</taxon>
        <taxon>Hexapoda</taxon>
        <taxon>Insecta</taxon>
        <taxon>Pterygota</taxon>
        <taxon>Neoptera</taxon>
        <taxon>Endopterygota</taxon>
        <taxon>Coleoptera</taxon>
        <taxon>Polyphaga</taxon>
        <taxon>Cucujiformia</taxon>
        <taxon>Curculionidae</taxon>
        <taxon>Scolytinae</taxon>
        <taxon>Dendroctonus</taxon>
    </lineage>
</organism>
<dbReference type="Proteomes" id="UP000030742">
    <property type="component" value="Unassembled WGS sequence"/>
</dbReference>
<evidence type="ECO:0000256" key="7">
    <source>
        <dbReference type="SAM" id="MobiDB-lite"/>
    </source>
</evidence>
<keyword evidence="4 5" id="KW-0653">Protein transport</keyword>
<feature type="domain" description="IBB" evidence="8">
    <location>
        <begin position="1"/>
        <end position="53"/>
    </location>
</feature>
<evidence type="ECO:0000256" key="4">
    <source>
        <dbReference type="ARBA" id="ARBA00022927"/>
    </source>
</evidence>
<dbReference type="EnsemblMetazoa" id="XM_019917524.1">
    <property type="protein sequence ID" value="XP_019773083.1"/>
    <property type="gene ID" value="LOC109546533"/>
</dbReference>
<keyword evidence="3" id="KW-0677">Repeat</keyword>
<feature type="compositionally biased region" description="Polar residues" evidence="7">
    <location>
        <begin position="54"/>
        <end position="63"/>
    </location>
</feature>
<feature type="repeat" description="ARM" evidence="6">
    <location>
        <begin position="323"/>
        <end position="365"/>
    </location>
</feature>
<dbReference type="PROSITE" id="PS50176">
    <property type="entry name" value="ARM_REPEAT"/>
    <property type="match status" value="4"/>
</dbReference>
<dbReference type="EMBL" id="KB632286">
    <property type="protein sequence ID" value="ERL91442.1"/>
    <property type="molecule type" value="Genomic_DNA"/>
</dbReference>
<evidence type="ECO:0000256" key="3">
    <source>
        <dbReference type="ARBA" id="ARBA00022737"/>
    </source>
</evidence>
<evidence type="ECO:0000259" key="8">
    <source>
        <dbReference type="PROSITE" id="PS51214"/>
    </source>
</evidence>
<dbReference type="SMART" id="SM00185">
    <property type="entry name" value="ARM"/>
    <property type="match status" value="8"/>
</dbReference>
<evidence type="ECO:0000313" key="11">
    <source>
        <dbReference type="Proteomes" id="UP000019118"/>
    </source>
</evidence>
<dbReference type="InterPro" id="IPR000225">
    <property type="entry name" value="Armadillo"/>
</dbReference>
<sequence length="518" mass="56866">MAEENRIRSFKNKGKDCEEMRRRRIGQTIELRKARKDDQLLKRRNISSVDEEPTSPQLENEATSPVHMKAEEIMYGMINPDESIQLQATLSCRKILSRERNPPIDQMIRLGVVPRCVDFLSKDHNPALQFEACWALTNIASGTSEQTAAVVHEGAIPKLQLLLKSPRIDVVEQAVWALGNIAGDGALTRDMVLASGVLPEILRLINADTSISLMRNAVWAVSNLCRNKNPAPDFERVRPILPTLALLLSYTDKDVLADSCWALSYLTDGSNERIEAVLEAGLISRLVQLLTSNESTVLTPALRAVGNIVTGNDAQTDVVINAGVLHVLPKLLQHPRLNIVKEAAWTLSNITAGNSTQIEKVINAGIMPVILHVLSTGDFKSQKEAAWTVTNFTSGGSIPQLIKLVEMGCIKPMCNLLNSKDYKIVSVVLNGLDNILSAAHKLGETDKVAILIEECGGLDLIEALQAHDNENIYDKALSIIENYFSETQEADMPAPATQDGQITFASPPQEMPKGGFNF</sequence>
<dbReference type="GO" id="GO:0006607">
    <property type="term" value="P:NLS-bearing protein import into nucleus"/>
    <property type="evidence" value="ECO:0007669"/>
    <property type="project" value="UniProtKB-ARBA"/>
</dbReference>
<name>U4UEI7_DENPD</name>
<keyword evidence="2 5" id="KW-0813">Transport</keyword>
<evidence type="ECO:0000256" key="1">
    <source>
        <dbReference type="ARBA" id="ARBA00010394"/>
    </source>
</evidence>
<dbReference type="InterPro" id="IPR024931">
    <property type="entry name" value="Importin_alpha"/>
</dbReference>
<dbReference type="Pfam" id="PF00514">
    <property type="entry name" value="Arm"/>
    <property type="match status" value="6"/>
</dbReference>
<evidence type="ECO:0000313" key="12">
    <source>
        <dbReference type="Proteomes" id="UP000030742"/>
    </source>
</evidence>
<feature type="region of interest" description="Disordered" evidence="7">
    <location>
        <begin position="1"/>
        <end position="21"/>
    </location>
</feature>
<gene>
    <name evidence="9" type="ORF">D910_08772</name>
</gene>
<dbReference type="AlphaFoldDB" id="U4UEI7"/>
<dbReference type="SUPFAM" id="SSF48371">
    <property type="entry name" value="ARM repeat"/>
    <property type="match status" value="1"/>
</dbReference>
<dbReference type="GO" id="GO:0005737">
    <property type="term" value="C:cytoplasm"/>
    <property type="evidence" value="ECO:0007669"/>
    <property type="project" value="InterPro"/>
</dbReference>
<dbReference type="InterPro" id="IPR002652">
    <property type="entry name" value="Importin-a_IBB"/>
</dbReference>
<feature type="repeat" description="ARM" evidence="6">
    <location>
        <begin position="281"/>
        <end position="323"/>
    </location>
</feature>
<evidence type="ECO:0000313" key="9">
    <source>
        <dbReference type="EMBL" id="ERL91442.1"/>
    </source>
</evidence>
<dbReference type="PANTHER" id="PTHR23316">
    <property type="entry name" value="IMPORTIN ALPHA"/>
    <property type="match status" value="1"/>
</dbReference>
<dbReference type="OrthoDB" id="29145at2759"/>
<protein>
    <recommendedName>
        <fullName evidence="5">Importin subunit alpha</fullName>
    </recommendedName>
</protein>
<feature type="repeat" description="ARM" evidence="6">
    <location>
        <begin position="154"/>
        <end position="196"/>
    </location>
</feature>
<comment type="similarity">
    <text evidence="1 5">Belongs to the importin alpha family.</text>
</comment>
<evidence type="ECO:0000256" key="6">
    <source>
        <dbReference type="PROSITE-ProRule" id="PRU00259"/>
    </source>
</evidence>